<sequence length="597" mass="64932">MPHCAPSRPTRSLRSRSTKRRARATIRPRRPASTKKWQANKRIGTVLHLNRIAAATLLALSSFAAVAQAPATPGAPVAAGAPARAYDLDADVARVMQTFDVPGMAIAIVKDGKVVATRGFGVRKLGEPAPVDGKTIFEVASNSKAFTAAALAMLVDDGKLEWDDKVIKHLPDFQMYDAYVTREMTVRDLLVHRSGLGLGAGDLLWWPTTSFTTDEIIQQLRYVRPATSFRNSYAYDNLLYIVAGKIIAQKAGKPWGDAVRERILTPLGMNTTTTSLAENAGNPNVSAPHSKINGKIAAVRALPVPNAVGAVGINTSAEDIARWMTVLLDGGAIAAAPKDAQGNPARLFSEAQSREMWTAQTPMKISEPKPTLAATRPNFFAYGLGFQLRDYKGRKLALHGGALQGFYSRVVMVPEAKLGIAILTNAESGGAMTSLQYRLLDHYLDDSLNPAPSDWITLIGDVETDMRNKDLARQKTASATRAAASRPSLPLAAYDGEYHDAWYGAVTIKPAGGKRVMSFTRTPDLTGELEHFQHDTFIVRWKERNFNADAYVTFSLNPDGSIERVKMAPVSSETDFSYDFADLLFTPAKKKDTKDAK</sequence>
<dbReference type="InterPro" id="IPR012338">
    <property type="entry name" value="Beta-lactam/transpept-like"/>
</dbReference>
<dbReference type="PANTHER" id="PTHR46825:SF15">
    <property type="entry name" value="BETA-LACTAMASE-RELATED DOMAIN-CONTAINING PROTEIN"/>
    <property type="match status" value="1"/>
</dbReference>
<organism evidence="4 5">
    <name type="scientific">Massilia mucilaginosa</name>
    <dbReference type="NCBI Taxonomy" id="2609282"/>
    <lineage>
        <taxon>Bacteria</taxon>
        <taxon>Pseudomonadati</taxon>
        <taxon>Pseudomonadota</taxon>
        <taxon>Betaproteobacteria</taxon>
        <taxon>Burkholderiales</taxon>
        <taxon>Oxalobacteraceae</taxon>
        <taxon>Telluria group</taxon>
        <taxon>Massilia</taxon>
    </lineage>
</organism>
<dbReference type="Proteomes" id="UP000609726">
    <property type="component" value="Unassembled WGS sequence"/>
</dbReference>
<dbReference type="InterPro" id="IPR050491">
    <property type="entry name" value="AmpC-like"/>
</dbReference>
<dbReference type="Pfam" id="PF00144">
    <property type="entry name" value="Beta-lactamase"/>
    <property type="match status" value="1"/>
</dbReference>
<comment type="caution">
    <text evidence="4">The sequence shown here is derived from an EMBL/GenBank/DDBJ whole genome shotgun (WGS) entry which is preliminary data.</text>
</comment>
<evidence type="ECO:0000313" key="5">
    <source>
        <dbReference type="Proteomes" id="UP000609726"/>
    </source>
</evidence>
<dbReference type="EMBL" id="WHJH01000053">
    <property type="protein sequence ID" value="NHZ92771.1"/>
    <property type="molecule type" value="Genomic_DNA"/>
</dbReference>
<feature type="domain" description="Peptidase S12 Pab87-related C-terminal" evidence="3">
    <location>
        <begin position="481"/>
        <end position="586"/>
    </location>
</feature>
<dbReference type="Gene3D" id="2.40.128.600">
    <property type="match status" value="1"/>
</dbReference>
<feature type="compositionally biased region" description="Low complexity" evidence="1">
    <location>
        <begin position="1"/>
        <end position="10"/>
    </location>
</feature>
<name>A0ABX0P1V2_9BURK</name>
<dbReference type="Pfam" id="PF11954">
    <property type="entry name" value="DUF3471"/>
    <property type="match status" value="1"/>
</dbReference>
<keyword evidence="4" id="KW-0378">Hydrolase</keyword>
<dbReference type="SUPFAM" id="SSF56601">
    <property type="entry name" value="beta-lactamase/transpeptidase-like"/>
    <property type="match status" value="1"/>
</dbReference>
<keyword evidence="5" id="KW-1185">Reference proteome</keyword>
<proteinExistence type="predicted"/>
<feature type="domain" description="Beta-lactamase-related" evidence="2">
    <location>
        <begin position="89"/>
        <end position="431"/>
    </location>
</feature>
<dbReference type="InterPro" id="IPR001466">
    <property type="entry name" value="Beta-lactam-related"/>
</dbReference>
<evidence type="ECO:0000256" key="1">
    <source>
        <dbReference type="SAM" id="MobiDB-lite"/>
    </source>
</evidence>
<dbReference type="InterPro" id="IPR021860">
    <property type="entry name" value="Peptidase_S12_Pab87-rel_C"/>
</dbReference>
<reference evidence="4 5" key="1">
    <citation type="submission" date="2019-10" db="EMBL/GenBank/DDBJ databases">
        <title>Taxonomy of Antarctic Massilia spp.: description of Massilia rubra sp. nov., Massilia aquatica sp. nov., Massilia mucilaginosa sp. nov., Massilia frigida sp. nov. isolated from streams, lakes and regoliths.</title>
        <authorList>
            <person name="Holochova P."/>
            <person name="Sedlacek I."/>
            <person name="Kralova S."/>
            <person name="Maslanova I."/>
            <person name="Busse H.-J."/>
            <person name="Stankova E."/>
            <person name="Vrbovska V."/>
            <person name="Kovarovic V."/>
            <person name="Bartak M."/>
            <person name="Svec P."/>
            <person name="Pantucek R."/>
        </authorList>
    </citation>
    <scope>NUCLEOTIDE SEQUENCE [LARGE SCALE GENOMIC DNA]</scope>
    <source>
        <strain evidence="4 5">CCM 8733</strain>
    </source>
</reference>
<evidence type="ECO:0000259" key="3">
    <source>
        <dbReference type="Pfam" id="PF11954"/>
    </source>
</evidence>
<evidence type="ECO:0000313" key="4">
    <source>
        <dbReference type="EMBL" id="NHZ92771.1"/>
    </source>
</evidence>
<dbReference type="PANTHER" id="PTHR46825">
    <property type="entry name" value="D-ALANYL-D-ALANINE-CARBOXYPEPTIDASE/ENDOPEPTIDASE AMPH"/>
    <property type="match status" value="1"/>
</dbReference>
<gene>
    <name evidence="4" type="ORF">F2P45_27745</name>
</gene>
<feature type="region of interest" description="Disordered" evidence="1">
    <location>
        <begin position="1"/>
        <end position="37"/>
    </location>
</feature>
<evidence type="ECO:0000259" key="2">
    <source>
        <dbReference type="Pfam" id="PF00144"/>
    </source>
</evidence>
<dbReference type="Gene3D" id="3.40.710.10">
    <property type="entry name" value="DD-peptidase/beta-lactamase superfamily"/>
    <property type="match status" value="1"/>
</dbReference>
<protein>
    <submittedName>
        <fullName evidence="4">Serine hydrolase</fullName>
    </submittedName>
</protein>
<accession>A0ABX0P1V2</accession>
<feature type="compositionally biased region" description="Basic residues" evidence="1">
    <location>
        <begin position="11"/>
        <end position="33"/>
    </location>
</feature>
<dbReference type="GO" id="GO:0016787">
    <property type="term" value="F:hydrolase activity"/>
    <property type="evidence" value="ECO:0007669"/>
    <property type="project" value="UniProtKB-KW"/>
</dbReference>